<dbReference type="InterPro" id="IPR050361">
    <property type="entry name" value="MPP/UQCRC_Complex"/>
</dbReference>
<dbReference type="InterPro" id="IPR007863">
    <property type="entry name" value="Peptidase_M16_C"/>
</dbReference>
<evidence type="ECO:0000313" key="4">
    <source>
        <dbReference type="Proteomes" id="UP000593578"/>
    </source>
</evidence>
<evidence type="ECO:0000259" key="1">
    <source>
        <dbReference type="Pfam" id="PF00675"/>
    </source>
</evidence>
<feature type="non-terminal residue" evidence="3">
    <location>
        <position position="270"/>
    </location>
</feature>
<feature type="domain" description="Peptidase M16 C-terminal" evidence="2">
    <location>
        <begin position="204"/>
        <end position="262"/>
    </location>
</feature>
<dbReference type="PANTHER" id="PTHR11851:SF203">
    <property type="entry name" value="MITOCHONDRIAL-PROCESSING PEPTIDASE SUBUNIT ALPHA-1, MITOCHONDRIAL-RELATED"/>
    <property type="match status" value="1"/>
</dbReference>
<gene>
    <name evidence="3" type="ORF">Gorai_008349</name>
</gene>
<sequence>GRSGNLAAARYATSSAVAPLDTPLDSVSLPPPLPDYVAPSETKIKTLSNGVRIASEQLPTPAASIGLFINCGSIYETPISSGASHLLERMAFKSTTNRSHLRVVREVEAIGGNTLASATRECMTYTFDALKTYVPEMVELLIDCVRNPAFLEWEINEELQKIKAELEEVSKNPERLILEAVHSAGYSGALANPLLVPESAIDRLNSDILEEFVTENYKGNRIVLAASGIEHEELLQIAEPLLSDLPAGPPLNEPKSVYVGGDFCRRADSS</sequence>
<feature type="domain" description="Peptidase M16 N-terminal" evidence="1">
    <location>
        <begin position="52"/>
        <end position="197"/>
    </location>
</feature>
<dbReference type="GO" id="GO:0046872">
    <property type="term" value="F:metal ion binding"/>
    <property type="evidence" value="ECO:0007669"/>
    <property type="project" value="InterPro"/>
</dbReference>
<dbReference type="GO" id="GO:0004222">
    <property type="term" value="F:metalloendopeptidase activity"/>
    <property type="evidence" value="ECO:0007669"/>
    <property type="project" value="InterPro"/>
</dbReference>
<dbReference type="SUPFAM" id="SSF63411">
    <property type="entry name" value="LuxS/MPP-like metallohydrolase"/>
    <property type="match status" value="1"/>
</dbReference>
<dbReference type="Pfam" id="PF00675">
    <property type="entry name" value="Peptidase_M16"/>
    <property type="match status" value="1"/>
</dbReference>
<dbReference type="InterPro" id="IPR011249">
    <property type="entry name" value="Metalloenz_LuxS/M16"/>
</dbReference>
<dbReference type="PANTHER" id="PTHR11851">
    <property type="entry name" value="METALLOPROTEASE"/>
    <property type="match status" value="1"/>
</dbReference>
<dbReference type="InterPro" id="IPR001431">
    <property type="entry name" value="Pept_M16_Zn_BS"/>
</dbReference>
<name>A0A7J8QBT6_GOSRA</name>
<organism evidence="3 4">
    <name type="scientific">Gossypium raimondii</name>
    <name type="common">Peruvian cotton</name>
    <name type="synonym">Gossypium klotzschianum subsp. raimondii</name>
    <dbReference type="NCBI Taxonomy" id="29730"/>
    <lineage>
        <taxon>Eukaryota</taxon>
        <taxon>Viridiplantae</taxon>
        <taxon>Streptophyta</taxon>
        <taxon>Embryophyta</taxon>
        <taxon>Tracheophyta</taxon>
        <taxon>Spermatophyta</taxon>
        <taxon>Magnoliopsida</taxon>
        <taxon>eudicotyledons</taxon>
        <taxon>Gunneridae</taxon>
        <taxon>Pentapetalae</taxon>
        <taxon>rosids</taxon>
        <taxon>malvids</taxon>
        <taxon>Malvales</taxon>
        <taxon>Malvaceae</taxon>
        <taxon>Malvoideae</taxon>
        <taxon>Gossypium</taxon>
    </lineage>
</organism>
<proteinExistence type="predicted"/>
<dbReference type="AlphaFoldDB" id="A0A7J8QBT6"/>
<dbReference type="Gene3D" id="3.30.830.10">
    <property type="entry name" value="Metalloenzyme, LuxS/M16 peptidase-like"/>
    <property type="match status" value="1"/>
</dbReference>
<dbReference type="PROSITE" id="PS00143">
    <property type="entry name" value="INSULINASE"/>
    <property type="match status" value="1"/>
</dbReference>
<evidence type="ECO:0000313" key="3">
    <source>
        <dbReference type="EMBL" id="MBA0598592.1"/>
    </source>
</evidence>
<dbReference type="EMBL" id="JABEZZ010000010">
    <property type="protein sequence ID" value="MBA0598592.1"/>
    <property type="molecule type" value="Genomic_DNA"/>
</dbReference>
<accession>A0A7J8QBT6</accession>
<dbReference type="GO" id="GO:0005739">
    <property type="term" value="C:mitochondrion"/>
    <property type="evidence" value="ECO:0007669"/>
    <property type="project" value="TreeGrafter"/>
</dbReference>
<protein>
    <recommendedName>
        <fullName evidence="5">Mitochondrial-processing peptidase subunit alpha</fullName>
    </recommendedName>
</protein>
<evidence type="ECO:0000259" key="2">
    <source>
        <dbReference type="Pfam" id="PF05193"/>
    </source>
</evidence>
<dbReference type="FunFam" id="3.30.830.10:FF:000008">
    <property type="entry name" value="Mitochondrial-processing peptidase subunit beta"/>
    <property type="match status" value="1"/>
</dbReference>
<reference evidence="3 4" key="1">
    <citation type="journal article" date="2019" name="Genome Biol. Evol.">
        <title>Insights into the evolution of the New World diploid cottons (Gossypium, subgenus Houzingenia) based on genome sequencing.</title>
        <authorList>
            <person name="Grover C.E."/>
            <person name="Arick M.A. 2nd"/>
            <person name="Thrash A."/>
            <person name="Conover J.L."/>
            <person name="Sanders W.S."/>
            <person name="Peterson D.G."/>
            <person name="Frelichowski J.E."/>
            <person name="Scheffler J.A."/>
            <person name="Scheffler B.E."/>
            <person name="Wendel J.F."/>
        </authorList>
    </citation>
    <scope>NUCLEOTIDE SEQUENCE [LARGE SCALE GENOMIC DNA]</scope>
    <source>
        <strain evidence="3">8</strain>
        <tissue evidence="3">Leaf</tissue>
    </source>
</reference>
<dbReference type="Pfam" id="PF05193">
    <property type="entry name" value="Peptidase_M16_C"/>
    <property type="match status" value="1"/>
</dbReference>
<dbReference type="Proteomes" id="UP000593578">
    <property type="component" value="Unassembled WGS sequence"/>
</dbReference>
<dbReference type="InterPro" id="IPR011765">
    <property type="entry name" value="Pept_M16_N"/>
</dbReference>
<evidence type="ECO:0008006" key="5">
    <source>
        <dbReference type="Google" id="ProtNLM"/>
    </source>
</evidence>
<dbReference type="GO" id="GO:0006508">
    <property type="term" value="P:proteolysis"/>
    <property type="evidence" value="ECO:0007669"/>
    <property type="project" value="InterPro"/>
</dbReference>
<feature type="non-terminal residue" evidence="3">
    <location>
        <position position="1"/>
    </location>
</feature>
<comment type="caution">
    <text evidence="3">The sequence shown here is derived from an EMBL/GenBank/DDBJ whole genome shotgun (WGS) entry which is preliminary data.</text>
</comment>